<feature type="domain" description="Reverse transcriptase zinc-binding" evidence="2">
    <location>
        <begin position="609"/>
        <end position="678"/>
    </location>
</feature>
<sequence length="716" mass="82886">MVYGSNDVVARRELWGYLVLIMEEVGEEPWLVLGDFNTWHMGFLSWWKAFGNILYMRAKIQWLKGGDQCTRIFFRKVAGRRARQKIFQIYDNHGILIRDEYDVAAEFMGYYEGLLGGRRRNDYINLMYLRPWARHVVTREEGDVMVRAITRDEIKKAAFDIDEDKALGPDGFSSGFFKAGWSVIGEEVTRAVQDFFLLSKILKQINSTLVTLIAKVAVPSVAISCCNVLYKIITKVIVRRLQPVMSKIVSPSQNAFVPGRRISNNILLAQELFSGYNRRDQPPRCALKVDLRKAYDMLEWDFVCAALHLFRFLERMIAWVEECITTTTFSILLNGEMRGFFKGARSLRQGDPMSPYLFVLAIEVLQAAEDMKPRLLAALGFQEGMLPVRYLGLPLISAKLTTGVIRITEAKMRSFLWQGSTGAGMAKVAWSNVCKPVEEGGQGIRPLDSLNRALMRRHLWAVLKRDQTSIWVTWVIAHRLKIVTIWTSNINVGSWSWRKILRLRNQMLGRVKYRVGTGEHIKLWQDPWHHMGVLIHRFPRGPQATGIPLHADQAMVIQNGEWDWPEILDIEHREITHALPPVTAMDEISWDSSTRLFTNEEAARLFQPPGPRVVWYPLLTGSFRIARNCFILWLTILKRLSTLDRSWWHGQDRQCVLCNRGVMESHDHLFFACDFSRQCVQYLRREVRFSLPHLTWENSITWASKRWKGRHPFNAV</sequence>
<evidence type="ECO:0000259" key="1">
    <source>
        <dbReference type="Pfam" id="PF00078"/>
    </source>
</evidence>
<dbReference type="InterPro" id="IPR043502">
    <property type="entry name" value="DNA/RNA_pol_sf"/>
</dbReference>
<dbReference type="InterPro" id="IPR000477">
    <property type="entry name" value="RT_dom"/>
</dbReference>
<dbReference type="EMBL" id="JACGWN010000003">
    <property type="protein sequence ID" value="KAL0455416.1"/>
    <property type="molecule type" value="Genomic_DNA"/>
</dbReference>
<reference evidence="3" key="2">
    <citation type="journal article" date="2024" name="Plant">
        <title>Genomic evolution and insights into agronomic trait innovations of Sesamum species.</title>
        <authorList>
            <person name="Miao H."/>
            <person name="Wang L."/>
            <person name="Qu L."/>
            <person name="Liu H."/>
            <person name="Sun Y."/>
            <person name="Le M."/>
            <person name="Wang Q."/>
            <person name="Wei S."/>
            <person name="Zheng Y."/>
            <person name="Lin W."/>
            <person name="Duan Y."/>
            <person name="Cao H."/>
            <person name="Xiong S."/>
            <person name="Wang X."/>
            <person name="Wei L."/>
            <person name="Li C."/>
            <person name="Ma Q."/>
            <person name="Ju M."/>
            <person name="Zhao R."/>
            <person name="Li G."/>
            <person name="Mu C."/>
            <person name="Tian Q."/>
            <person name="Mei H."/>
            <person name="Zhang T."/>
            <person name="Gao T."/>
            <person name="Zhang H."/>
        </authorList>
    </citation>
    <scope>NUCLEOTIDE SEQUENCE</scope>
    <source>
        <strain evidence="3">KEN1</strain>
    </source>
</reference>
<dbReference type="AlphaFoldDB" id="A0AAW2XRQ7"/>
<dbReference type="Pfam" id="PF00078">
    <property type="entry name" value="RVT_1"/>
    <property type="match status" value="1"/>
</dbReference>
<reference evidence="3" key="1">
    <citation type="submission" date="2020-06" db="EMBL/GenBank/DDBJ databases">
        <authorList>
            <person name="Li T."/>
            <person name="Hu X."/>
            <person name="Zhang T."/>
            <person name="Song X."/>
            <person name="Zhang H."/>
            <person name="Dai N."/>
            <person name="Sheng W."/>
            <person name="Hou X."/>
            <person name="Wei L."/>
        </authorList>
    </citation>
    <scope>NUCLEOTIDE SEQUENCE</scope>
    <source>
        <strain evidence="3">KEN1</strain>
        <tissue evidence="3">Leaf</tissue>
    </source>
</reference>
<organism evidence="3">
    <name type="scientific">Sesamum latifolium</name>
    <dbReference type="NCBI Taxonomy" id="2727402"/>
    <lineage>
        <taxon>Eukaryota</taxon>
        <taxon>Viridiplantae</taxon>
        <taxon>Streptophyta</taxon>
        <taxon>Embryophyta</taxon>
        <taxon>Tracheophyta</taxon>
        <taxon>Spermatophyta</taxon>
        <taxon>Magnoliopsida</taxon>
        <taxon>eudicotyledons</taxon>
        <taxon>Gunneridae</taxon>
        <taxon>Pentapetalae</taxon>
        <taxon>asterids</taxon>
        <taxon>lamiids</taxon>
        <taxon>Lamiales</taxon>
        <taxon>Pedaliaceae</taxon>
        <taxon>Sesamum</taxon>
    </lineage>
</organism>
<gene>
    <name evidence="3" type="ORF">Slati_0880800</name>
</gene>
<evidence type="ECO:0008006" key="4">
    <source>
        <dbReference type="Google" id="ProtNLM"/>
    </source>
</evidence>
<accession>A0AAW2XRQ7</accession>
<dbReference type="InterPro" id="IPR026960">
    <property type="entry name" value="RVT-Znf"/>
</dbReference>
<feature type="domain" description="Reverse transcriptase" evidence="1">
    <location>
        <begin position="223"/>
        <end position="365"/>
    </location>
</feature>
<dbReference type="CDD" id="cd01650">
    <property type="entry name" value="RT_nLTR_like"/>
    <property type="match status" value="1"/>
</dbReference>
<dbReference type="PANTHER" id="PTHR33116">
    <property type="entry name" value="REVERSE TRANSCRIPTASE ZINC-BINDING DOMAIN-CONTAINING PROTEIN-RELATED-RELATED"/>
    <property type="match status" value="1"/>
</dbReference>
<dbReference type="PANTHER" id="PTHR33116:SF76">
    <property type="entry name" value="DUF4283 DOMAIN-CONTAINING PROTEIN"/>
    <property type="match status" value="1"/>
</dbReference>
<dbReference type="Pfam" id="PF13966">
    <property type="entry name" value="zf-RVT"/>
    <property type="match status" value="1"/>
</dbReference>
<comment type="caution">
    <text evidence="3">The sequence shown here is derived from an EMBL/GenBank/DDBJ whole genome shotgun (WGS) entry which is preliminary data.</text>
</comment>
<protein>
    <recommendedName>
        <fullName evidence="4">Reverse transcriptase domain-containing protein</fullName>
    </recommendedName>
</protein>
<name>A0AAW2XRQ7_9LAMI</name>
<dbReference type="SUPFAM" id="SSF56672">
    <property type="entry name" value="DNA/RNA polymerases"/>
    <property type="match status" value="1"/>
</dbReference>
<proteinExistence type="predicted"/>
<evidence type="ECO:0000259" key="2">
    <source>
        <dbReference type="Pfam" id="PF13966"/>
    </source>
</evidence>
<evidence type="ECO:0000313" key="3">
    <source>
        <dbReference type="EMBL" id="KAL0455416.1"/>
    </source>
</evidence>